<dbReference type="InterPro" id="IPR036282">
    <property type="entry name" value="Glutathione-S-Trfase_C_sf"/>
</dbReference>
<reference evidence="5" key="1">
    <citation type="journal article" date="2019" name="Int. J. Syst. Evol. Microbiol.">
        <title>The Global Catalogue of Microorganisms (GCM) 10K type strain sequencing project: providing services to taxonomists for standard genome sequencing and annotation.</title>
        <authorList>
            <consortium name="The Broad Institute Genomics Platform"/>
            <consortium name="The Broad Institute Genome Sequencing Center for Infectious Disease"/>
            <person name="Wu L."/>
            <person name="Ma J."/>
        </authorList>
    </citation>
    <scope>NUCLEOTIDE SEQUENCE [LARGE SCALE GENOMIC DNA]</scope>
    <source>
        <strain evidence="5">CGMCC 4.7192</strain>
    </source>
</reference>
<organism evidence="4 5">
    <name type="scientific">Kiloniella antarctica</name>
    <dbReference type="NCBI Taxonomy" id="1550907"/>
    <lineage>
        <taxon>Bacteria</taxon>
        <taxon>Pseudomonadati</taxon>
        <taxon>Pseudomonadota</taxon>
        <taxon>Alphaproteobacteria</taxon>
        <taxon>Rhodospirillales</taxon>
        <taxon>Kiloniellaceae</taxon>
        <taxon>Kiloniella</taxon>
    </lineage>
</organism>
<evidence type="ECO:0000313" key="4">
    <source>
        <dbReference type="EMBL" id="MFD2206705.1"/>
    </source>
</evidence>
<dbReference type="EMBL" id="JBHUII010000007">
    <property type="protein sequence ID" value="MFD2206705.1"/>
    <property type="molecule type" value="Genomic_DNA"/>
</dbReference>
<dbReference type="SUPFAM" id="SSF47616">
    <property type="entry name" value="GST C-terminal domain-like"/>
    <property type="match status" value="1"/>
</dbReference>
<dbReference type="InterPro" id="IPR036249">
    <property type="entry name" value="Thioredoxin-like_sf"/>
</dbReference>
<dbReference type="InterPro" id="IPR004045">
    <property type="entry name" value="Glutathione_S-Trfase_N"/>
</dbReference>
<dbReference type="SFLD" id="SFLDG01151">
    <property type="entry name" value="Main.2:_Nu-like"/>
    <property type="match status" value="1"/>
</dbReference>
<comment type="caution">
    <text evidence="4">The sequence shown here is derived from an EMBL/GenBank/DDBJ whole genome shotgun (WGS) entry which is preliminary data.</text>
</comment>
<evidence type="ECO:0000313" key="5">
    <source>
        <dbReference type="Proteomes" id="UP001597294"/>
    </source>
</evidence>
<comment type="similarity">
    <text evidence="1">Belongs to the GST superfamily.</text>
</comment>
<dbReference type="PROSITE" id="PS50405">
    <property type="entry name" value="GST_CTER"/>
    <property type="match status" value="1"/>
</dbReference>
<dbReference type="InterPro" id="IPR040079">
    <property type="entry name" value="Glutathione_S-Trfase"/>
</dbReference>
<accession>A0ABW5BPM9</accession>
<dbReference type="InterPro" id="IPR004046">
    <property type="entry name" value="GST_C"/>
</dbReference>
<keyword evidence="5" id="KW-1185">Reference proteome</keyword>
<evidence type="ECO:0000259" key="2">
    <source>
        <dbReference type="PROSITE" id="PS50404"/>
    </source>
</evidence>
<feature type="domain" description="GST N-terminal" evidence="2">
    <location>
        <begin position="1"/>
        <end position="87"/>
    </location>
</feature>
<dbReference type="Gene3D" id="3.40.30.10">
    <property type="entry name" value="Glutaredoxin"/>
    <property type="match status" value="1"/>
</dbReference>
<dbReference type="Pfam" id="PF00043">
    <property type="entry name" value="GST_C"/>
    <property type="match status" value="1"/>
</dbReference>
<dbReference type="CDD" id="cd03048">
    <property type="entry name" value="GST_N_Ure2p_like"/>
    <property type="match status" value="1"/>
</dbReference>
<dbReference type="Proteomes" id="UP001597294">
    <property type="component" value="Unassembled WGS sequence"/>
</dbReference>
<dbReference type="CDD" id="cd10291">
    <property type="entry name" value="GST_C_YfcG_like"/>
    <property type="match status" value="1"/>
</dbReference>
<proteinExistence type="inferred from homology"/>
<dbReference type="SUPFAM" id="SSF52833">
    <property type="entry name" value="Thioredoxin-like"/>
    <property type="match status" value="1"/>
</dbReference>
<feature type="domain" description="GST C-terminal" evidence="3">
    <location>
        <begin position="90"/>
        <end position="209"/>
    </location>
</feature>
<dbReference type="SFLD" id="SFLDG00358">
    <property type="entry name" value="Main_(cytGST)"/>
    <property type="match status" value="1"/>
</dbReference>
<dbReference type="Pfam" id="PF02798">
    <property type="entry name" value="GST_N"/>
    <property type="match status" value="1"/>
</dbReference>
<sequence>MLDLFYAPTPNGHKVTLLLEEIGIPYRITPINIMKDDQFNPDFLAIAPNNRIPALVDHDPLTGNKAMPLFESGAILEYLADKYGQFLPKDGAERYKTLQWLHWQMGGLGPMAGQNHHFGRFAPEQIPYAISRYVKETARLYGVLDKQLEDRDYITGAYSIADMAAYPWVAYYEWQQQDLDDFPNLKKWVERITTREATARAYARAEEAFDWDKGLEAPSLTTLKEAAAAIR</sequence>
<evidence type="ECO:0000259" key="3">
    <source>
        <dbReference type="PROSITE" id="PS50405"/>
    </source>
</evidence>
<dbReference type="PANTHER" id="PTHR44051">
    <property type="entry name" value="GLUTATHIONE S-TRANSFERASE-RELATED"/>
    <property type="match status" value="1"/>
</dbReference>
<dbReference type="InterPro" id="IPR010987">
    <property type="entry name" value="Glutathione-S-Trfase_C-like"/>
</dbReference>
<evidence type="ECO:0000256" key="1">
    <source>
        <dbReference type="RuleBase" id="RU003494"/>
    </source>
</evidence>
<dbReference type="SFLD" id="SFLDS00019">
    <property type="entry name" value="Glutathione_Transferase_(cytos"/>
    <property type="match status" value="1"/>
</dbReference>
<dbReference type="RefSeq" id="WP_380252599.1">
    <property type="nucleotide sequence ID" value="NZ_JBHUII010000007.1"/>
</dbReference>
<name>A0ABW5BPM9_9PROT</name>
<dbReference type="PROSITE" id="PS50404">
    <property type="entry name" value="GST_NTER"/>
    <property type="match status" value="1"/>
</dbReference>
<protein>
    <submittedName>
        <fullName evidence="4">Glutathione S-transferase N-terminal domain-containing protein</fullName>
    </submittedName>
</protein>
<dbReference type="PANTHER" id="PTHR44051:SF19">
    <property type="entry name" value="DISULFIDE-BOND OXIDOREDUCTASE YFCG"/>
    <property type="match status" value="1"/>
</dbReference>
<gene>
    <name evidence="4" type="ORF">ACFSKO_13825</name>
</gene>
<dbReference type="Gene3D" id="1.20.1050.10">
    <property type="match status" value="1"/>
</dbReference>